<evidence type="ECO:0000313" key="1">
    <source>
        <dbReference type="EMBL" id="KAH3750721.1"/>
    </source>
</evidence>
<keyword evidence="2" id="KW-1185">Reference proteome</keyword>
<gene>
    <name evidence="1" type="ORF">DPMN_185252</name>
</gene>
<protein>
    <submittedName>
        <fullName evidence="1">Uncharacterized protein</fullName>
    </submittedName>
</protein>
<dbReference type="AlphaFoldDB" id="A0A9D4DL20"/>
<reference evidence="1" key="2">
    <citation type="submission" date="2020-11" db="EMBL/GenBank/DDBJ databases">
        <authorList>
            <person name="McCartney M.A."/>
            <person name="Auch B."/>
            <person name="Kono T."/>
            <person name="Mallez S."/>
            <person name="Becker A."/>
            <person name="Gohl D.M."/>
            <person name="Silverstein K.A.T."/>
            <person name="Koren S."/>
            <person name="Bechman K.B."/>
            <person name="Herman A."/>
            <person name="Abrahante J.E."/>
            <person name="Garbe J."/>
        </authorList>
    </citation>
    <scope>NUCLEOTIDE SEQUENCE</scope>
    <source>
        <strain evidence="1">Duluth1</strain>
        <tissue evidence="1">Whole animal</tissue>
    </source>
</reference>
<comment type="caution">
    <text evidence="1">The sequence shown here is derived from an EMBL/GenBank/DDBJ whole genome shotgun (WGS) entry which is preliminary data.</text>
</comment>
<sequence>MAPSFLHGNTMKLQNTSAVSFEKSKLHVVWKFEDRESTIIQHILTLKTHNEGHTPLDNIKLGQYDSFAITFDKNNWLHNGDRYWVVVTCCNAAGLCTSANSSDILIDSTPPHTGGFLPTMSWNNLGTSGDALSNVSLSWYGFLDQESGIEKYYISASSSFSGQELTKGVLTFRPNTNTHERINFLSDKYIYPNDKLILTIWAQNFAGLNSSAAKVTTIATSETPTKNISDQRGFLSIEKHSCDIHYCDSTCTCSLFNKPCTDAVNYKCVSNNSIDTNIHVSFISENGIIDSSACLAVQWNFTDINPKPFIKRFEWSVGETDSAIGYGIFDLKLEKPWFDVGLNTRGVYCLPTGKNLDPGKHYTAYVKAWFESDMYKIYSSTPIIVDQTAPSVKKLHFVKDSTSDCAKDLDYIDWTDKITACWHDVFQEPQGHIKGYYVSLGTVINGNIYKYNLYDLLLYVNFMHISV</sequence>
<accession>A0A9D4DL20</accession>
<evidence type="ECO:0000313" key="2">
    <source>
        <dbReference type="Proteomes" id="UP000828390"/>
    </source>
</evidence>
<dbReference type="Proteomes" id="UP000828390">
    <property type="component" value="Unassembled WGS sequence"/>
</dbReference>
<organism evidence="1 2">
    <name type="scientific">Dreissena polymorpha</name>
    <name type="common">Zebra mussel</name>
    <name type="synonym">Mytilus polymorpha</name>
    <dbReference type="NCBI Taxonomy" id="45954"/>
    <lineage>
        <taxon>Eukaryota</taxon>
        <taxon>Metazoa</taxon>
        <taxon>Spiralia</taxon>
        <taxon>Lophotrochozoa</taxon>
        <taxon>Mollusca</taxon>
        <taxon>Bivalvia</taxon>
        <taxon>Autobranchia</taxon>
        <taxon>Heteroconchia</taxon>
        <taxon>Euheterodonta</taxon>
        <taxon>Imparidentia</taxon>
        <taxon>Neoheterodontei</taxon>
        <taxon>Myida</taxon>
        <taxon>Dreissenoidea</taxon>
        <taxon>Dreissenidae</taxon>
        <taxon>Dreissena</taxon>
    </lineage>
</organism>
<proteinExistence type="predicted"/>
<dbReference type="PANTHER" id="PTHR16897:SF2">
    <property type="entry name" value="OS03G0226600 PROTEIN"/>
    <property type="match status" value="1"/>
</dbReference>
<dbReference type="EMBL" id="JAIWYP010000010">
    <property type="protein sequence ID" value="KAH3750721.1"/>
    <property type="molecule type" value="Genomic_DNA"/>
</dbReference>
<name>A0A9D4DL20_DREPO</name>
<dbReference type="PANTHER" id="PTHR16897">
    <property type="entry name" value="OS10G0105400 PROTEIN"/>
    <property type="match status" value="1"/>
</dbReference>
<reference evidence="1" key="1">
    <citation type="journal article" date="2019" name="bioRxiv">
        <title>The Genome of the Zebra Mussel, Dreissena polymorpha: A Resource for Invasive Species Research.</title>
        <authorList>
            <person name="McCartney M.A."/>
            <person name="Auch B."/>
            <person name="Kono T."/>
            <person name="Mallez S."/>
            <person name="Zhang Y."/>
            <person name="Obille A."/>
            <person name="Becker A."/>
            <person name="Abrahante J.E."/>
            <person name="Garbe J."/>
            <person name="Badalamenti J.P."/>
            <person name="Herman A."/>
            <person name="Mangelson H."/>
            <person name="Liachko I."/>
            <person name="Sullivan S."/>
            <person name="Sone E.D."/>
            <person name="Koren S."/>
            <person name="Silverstein K.A.T."/>
            <person name="Beckman K.B."/>
            <person name="Gohl D.M."/>
        </authorList>
    </citation>
    <scope>NUCLEOTIDE SEQUENCE</scope>
    <source>
        <strain evidence="1">Duluth1</strain>
        <tissue evidence="1">Whole animal</tissue>
    </source>
</reference>